<proteinExistence type="predicted"/>
<name>A0AAD4KSC0_9EURO</name>
<dbReference type="AlphaFoldDB" id="A0AAD4KSC0"/>
<dbReference type="RefSeq" id="XP_046071988.1">
    <property type="nucleotide sequence ID" value="XM_046216102.1"/>
</dbReference>
<evidence type="ECO:0000313" key="2">
    <source>
        <dbReference type="Proteomes" id="UP001201262"/>
    </source>
</evidence>
<protein>
    <submittedName>
        <fullName evidence="1">Uncharacterized protein</fullName>
    </submittedName>
</protein>
<dbReference type="Proteomes" id="UP001201262">
    <property type="component" value="Unassembled WGS sequence"/>
</dbReference>
<dbReference type="EMBL" id="JAJTJA010000006">
    <property type="protein sequence ID" value="KAH8697287.1"/>
    <property type="molecule type" value="Genomic_DNA"/>
</dbReference>
<sequence length="103" mass="11855">MYYFSSSSALHVNSRYHHRYQAYSLLTCCTGKLPHSQSVETDRHDESIMTAWQQPDHRRRLSWPSGRELGRRINNRAFYPSLGLAWQHPAAASEELLAAGHNS</sequence>
<comment type="caution">
    <text evidence="1">The sequence shown here is derived from an EMBL/GenBank/DDBJ whole genome shotgun (WGS) entry which is preliminary data.</text>
</comment>
<gene>
    <name evidence="1" type="ORF">BGW36DRAFT_378371</name>
</gene>
<organism evidence="1 2">
    <name type="scientific">Talaromyces proteolyticus</name>
    <dbReference type="NCBI Taxonomy" id="1131652"/>
    <lineage>
        <taxon>Eukaryota</taxon>
        <taxon>Fungi</taxon>
        <taxon>Dikarya</taxon>
        <taxon>Ascomycota</taxon>
        <taxon>Pezizomycotina</taxon>
        <taxon>Eurotiomycetes</taxon>
        <taxon>Eurotiomycetidae</taxon>
        <taxon>Eurotiales</taxon>
        <taxon>Trichocomaceae</taxon>
        <taxon>Talaromyces</taxon>
        <taxon>Talaromyces sect. Bacilispori</taxon>
    </lineage>
</organism>
<reference evidence="1" key="1">
    <citation type="submission" date="2021-12" db="EMBL/GenBank/DDBJ databases">
        <title>Convergent genome expansion in fungi linked to evolution of root-endophyte symbiosis.</title>
        <authorList>
            <consortium name="DOE Joint Genome Institute"/>
            <person name="Ke Y.-H."/>
            <person name="Bonito G."/>
            <person name="Liao H.-L."/>
            <person name="Looney B."/>
            <person name="Rojas-Flechas A."/>
            <person name="Nash J."/>
            <person name="Hameed K."/>
            <person name="Schadt C."/>
            <person name="Martin F."/>
            <person name="Crous P.W."/>
            <person name="Miettinen O."/>
            <person name="Magnuson J.K."/>
            <person name="Labbe J."/>
            <person name="Jacobson D."/>
            <person name="Doktycz M.J."/>
            <person name="Veneault-Fourrey C."/>
            <person name="Kuo A."/>
            <person name="Mondo S."/>
            <person name="Calhoun S."/>
            <person name="Riley R."/>
            <person name="Ohm R."/>
            <person name="LaButti K."/>
            <person name="Andreopoulos B."/>
            <person name="Pangilinan J."/>
            <person name="Nolan M."/>
            <person name="Tritt A."/>
            <person name="Clum A."/>
            <person name="Lipzen A."/>
            <person name="Daum C."/>
            <person name="Barry K."/>
            <person name="Grigoriev I.V."/>
            <person name="Vilgalys R."/>
        </authorList>
    </citation>
    <scope>NUCLEOTIDE SEQUENCE</scope>
    <source>
        <strain evidence="1">PMI_201</strain>
    </source>
</reference>
<evidence type="ECO:0000313" key="1">
    <source>
        <dbReference type="EMBL" id="KAH8697287.1"/>
    </source>
</evidence>
<dbReference type="GeneID" id="70246389"/>
<accession>A0AAD4KSC0</accession>
<keyword evidence="2" id="KW-1185">Reference proteome</keyword>